<keyword evidence="2" id="KW-1185">Reference proteome</keyword>
<dbReference type="Proteomes" id="UP000250235">
    <property type="component" value="Unassembled WGS sequence"/>
</dbReference>
<evidence type="ECO:0000313" key="1">
    <source>
        <dbReference type="EMBL" id="KZT76507.1"/>
    </source>
</evidence>
<evidence type="ECO:0000313" key="2">
    <source>
        <dbReference type="Proteomes" id="UP000250235"/>
    </source>
</evidence>
<reference evidence="1 2" key="1">
    <citation type="journal article" date="2015" name="Proc. Natl. Acad. Sci. U.S.A.">
        <title>The resurrection genome of Boea hygrometrica: A blueprint for survival of dehydration.</title>
        <authorList>
            <person name="Xiao L."/>
            <person name="Yang G."/>
            <person name="Zhang L."/>
            <person name="Yang X."/>
            <person name="Zhao S."/>
            <person name="Ji Z."/>
            <person name="Zhou Q."/>
            <person name="Hu M."/>
            <person name="Wang Y."/>
            <person name="Chen M."/>
            <person name="Xu Y."/>
            <person name="Jin H."/>
            <person name="Xiao X."/>
            <person name="Hu G."/>
            <person name="Bao F."/>
            <person name="Hu Y."/>
            <person name="Wan P."/>
            <person name="Li L."/>
            <person name="Deng X."/>
            <person name="Kuang T."/>
            <person name="Xiang C."/>
            <person name="Zhu J.K."/>
            <person name="Oliver M.J."/>
            <person name="He Y."/>
        </authorList>
    </citation>
    <scope>NUCLEOTIDE SEQUENCE [LARGE SCALE GENOMIC DNA]</scope>
    <source>
        <strain evidence="2">cv. XS01</strain>
    </source>
</reference>
<protein>
    <submittedName>
        <fullName evidence="1">Uncharacterized protein</fullName>
    </submittedName>
</protein>
<proteinExistence type="predicted"/>
<sequence>MGRDGFIGDSCEVREFTIAKYREMLLRKLLESHRQHFQAGQPSTTIDLKIIALLSNAYLLAFETLQTQMRIHGLKWERFCSSRLFEGETRDHGAVIARSNTSTRSLCWLRTKTVVDGSWVIQ</sequence>
<accession>A0A2Z6ZTH1</accession>
<dbReference type="AlphaFoldDB" id="A0A2Z6ZTH1"/>
<dbReference type="EMBL" id="KV114800">
    <property type="protein sequence ID" value="KZT76507.1"/>
    <property type="molecule type" value="Genomic_DNA"/>
</dbReference>
<gene>
    <name evidence="1" type="ORF">F511_46468</name>
</gene>
<organism evidence="1 2">
    <name type="scientific">Dorcoceras hygrometricum</name>
    <dbReference type="NCBI Taxonomy" id="472368"/>
    <lineage>
        <taxon>Eukaryota</taxon>
        <taxon>Viridiplantae</taxon>
        <taxon>Streptophyta</taxon>
        <taxon>Embryophyta</taxon>
        <taxon>Tracheophyta</taxon>
        <taxon>Spermatophyta</taxon>
        <taxon>Magnoliopsida</taxon>
        <taxon>eudicotyledons</taxon>
        <taxon>Gunneridae</taxon>
        <taxon>Pentapetalae</taxon>
        <taxon>asterids</taxon>
        <taxon>lamiids</taxon>
        <taxon>Lamiales</taxon>
        <taxon>Gesneriaceae</taxon>
        <taxon>Didymocarpoideae</taxon>
        <taxon>Trichosporeae</taxon>
        <taxon>Loxocarpinae</taxon>
        <taxon>Dorcoceras</taxon>
    </lineage>
</organism>
<name>A0A2Z6ZTH1_9LAMI</name>